<accession>A0A5C3EFS7</accession>
<proteinExistence type="predicted"/>
<gene>
    <name evidence="2" type="ORF">UTRI_06231</name>
</gene>
<protein>
    <submittedName>
        <fullName evidence="2">Uncharacterized protein</fullName>
    </submittedName>
</protein>
<keyword evidence="1" id="KW-0732">Signal</keyword>
<dbReference type="Proteomes" id="UP000324022">
    <property type="component" value="Unassembled WGS sequence"/>
</dbReference>
<feature type="chain" id="PRO_5023064413" evidence="1">
    <location>
        <begin position="29"/>
        <end position="214"/>
    </location>
</feature>
<organism evidence="2 3">
    <name type="scientific">Ustilago trichophora</name>
    <dbReference type="NCBI Taxonomy" id="86804"/>
    <lineage>
        <taxon>Eukaryota</taxon>
        <taxon>Fungi</taxon>
        <taxon>Dikarya</taxon>
        <taxon>Basidiomycota</taxon>
        <taxon>Ustilaginomycotina</taxon>
        <taxon>Ustilaginomycetes</taxon>
        <taxon>Ustilaginales</taxon>
        <taxon>Ustilaginaceae</taxon>
        <taxon>Ustilago</taxon>
    </lineage>
</organism>
<evidence type="ECO:0000313" key="2">
    <source>
        <dbReference type="EMBL" id="SPO29282.1"/>
    </source>
</evidence>
<dbReference type="AlphaFoldDB" id="A0A5C3EFS7"/>
<feature type="signal peptide" evidence="1">
    <location>
        <begin position="1"/>
        <end position="28"/>
    </location>
</feature>
<keyword evidence="3" id="KW-1185">Reference proteome</keyword>
<evidence type="ECO:0000256" key="1">
    <source>
        <dbReference type="SAM" id="SignalP"/>
    </source>
</evidence>
<dbReference type="EMBL" id="OOIN01000027">
    <property type="protein sequence ID" value="SPO29282.1"/>
    <property type="molecule type" value="Genomic_DNA"/>
</dbReference>
<reference evidence="2 3" key="1">
    <citation type="submission" date="2018-03" db="EMBL/GenBank/DDBJ databases">
        <authorList>
            <person name="Guldener U."/>
        </authorList>
    </citation>
    <scope>NUCLEOTIDE SEQUENCE [LARGE SCALE GENOMIC DNA]</scope>
    <source>
        <strain evidence="2 3">NBRC100155</strain>
    </source>
</reference>
<sequence length="214" mass="23493">MILVLQRARAMQAFRISLIILQLSGCIASPTFRASERGEPSTAAAAPFRRPSSIQLQAVRLPPHHFESRMSDLSAASRALTRQKLDYKPFAPNGQALLDIASTVQGQLSPDPDTLKYIYLGPATVPIGGISLAMPIQKASQLRGEAQAPQQRLHAYEIALMTAFKTDGPESYPRFDLHGVARVSTRLPLFQMIQDSGNQGYVFSLRQVLDSFAE</sequence>
<evidence type="ECO:0000313" key="3">
    <source>
        <dbReference type="Proteomes" id="UP000324022"/>
    </source>
</evidence>
<name>A0A5C3EFS7_9BASI</name>